<reference evidence="2" key="1">
    <citation type="submission" date="2021-10" db="EMBL/GenBank/DDBJ databases">
        <authorList>
            <person name="Piombo E."/>
        </authorList>
    </citation>
    <scope>NUCLEOTIDE SEQUENCE</scope>
</reference>
<dbReference type="Gene3D" id="3.30.200.20">
    <property type="entry name" value="Phosphorylase Kinase, domain 1"/>
    <property type="match status" value="1"/>
</dbReference>
<name>A0A9N9Z0J1_9HYPO</name>
<organism evidence="2 3">
    <name type="scientific">Clonostachys solani</name>
    <dbReference type="NCBI Taxonomy" id="160281"/>
    <lineage>
        <taxon>Eukaryota</taxon>
        <taxon>Fungi</taxon>
        <taxon>Dikarya</taxon>
        <taxon>Ascomycota</taxon>
        <taxon>Pezizomycotina</taxon>
        <taxon>Sordariomycetes</taxon>
        <taxon>Hypocreomycetidae</taxon>
        <taxon>Hypocreales</taxon>
        <taxon>Bionectriaceae</taxon>
        <taxon>Clonostachys</taxon>
    </lineage>
</organism>
<dbReference type="Pfam" id="PF01636">
    <property type="entry name" value="APH"/>
    <property type="match status" value="1"/>
</dbReference>
<evidence type="ECO:0000313" key="3">
    <source>
        <dbReference type="Proteomes" id="UP000775872"/>
    </source>
</evidence>
<keyword evidence="3" id="KW-1185">Reference proteome</keyword>
<protein>
    <recommendedName>
        <fullName evidence="1">Aminoglycoside phosphotransferase domain-containing protein</fullName>
    </recommendedName>
</protein>
<dbReference type="SUPFAM" id="SSF56112">
    <property type="entry name" value="Protein kinase-like (PK-like)"/>
    <property type="match status" value="1"/>
</dbReference>
<dbReference type="InterPro" id="IPR011009">
    <property type="entry name" value="Kinase-like_dom_sf"/>
</dbReference>
<comment type="caution">
    <text evidence="2">The sequence shown here is derived from an EMBL/GenBank/DDBJ whole genome shotgun (WGS) entry which is preliminary data.</text>
</comment>
<dbReference type="AlphaFoldDB" id="A0A9N9Z0J1"/>
<evidence type="ECO:0000313" key="2">
    <source>
        <dbReference type="EMBL" id="CAH0046849.1"/>
    </source>
</evidence>
<dbReference type="Proteomes" id="UP000775872">
    <property type="component" value="Unassembled WGS sequence"/>
</dbReference>
<gene>
    <name evidence="2" type="ORF">CSOL1703_00013085</name>
</gene>
<dbReference type="InterPro" id="IPR002575">
    <property type="entry name" value="Aminoglycoside_PTrfase"/>
</dbReference>
<feature type="non-terminal residue" evidence="2">
    <location>
        <position position="1"/>
    </location>
</feature>
<accession>A0A9N9Z0J1</accession>
<dbReference type="OrthoDB" id="25129at2759"/>
<evidence type="ECO:0000259" key="1">
    <source>
        <dbReference type="Pfam" id="PF01636"/>
    </source>
</evidence>
<sequence>MAAPSKDEVYAKVKKGLEATPFEPSELTELAGGSVNFTYEATLAKPLEDGAKKVFIKHAEPYMKVRPETALPPDRGNFEMQCLEHMSGRHITGDSNQTDSHSITIRTPKYYSFIEDSSSQILEYMPEGTTLKEFIPKYFGQATEPKESDAHEIGKTVGSWLKGFHQLTANDAELHAVAEKNALGRFFRHMVTFTWLKDRVEQFPTALGDAKEIFQEVEQAITTELNDTSKLQAIHGDFWTGNMMIPDAEIPKDGSNVTLFVVDWEMVHLNVPHVDFGLMVAEFYYFWLFKSMPAGRWMMESMVEAYGPLTEEFAFRTAVQVGAHLVCVITDLNRVPTDQLEKAAATGKEILVHAWKKDRAWFDNSDFACLFRQI</sequence>
<dbReference type="EMBL" id="CABFOC020000015">
    <property type="protein sequence ID" value="CAH0046849.1"/>
    <property type="molecule type" value="Genomic_DNA"/>
</dbReference>
<proteinExistence type="predicted"/>
<feature type="domain" description="Aminoglycoside phosphotransferase" evidence="1">
    <location>
        <begin position="105"/>
        <end position="285"/>
    </location>
</feature>
<dbReference type="Gene3D" id="3.90.1200.10">
    <property type="match status" value="1"/>
</dbReference>